<dbReference type="SUPFAM" id="SSF161098">
    <property type="entry name" value="MetI-like"/>
    <property type="match status" value="1"/>
</dbReference>
<evidence type="ECO:0000313" key="17">
    <source>
        <dbReference type="Proteomes" id="UP000776164"/>
    </source>
</evidence>
<dbReference type="Pfam" id="PF08352">
    <property type="entry name" value="oligo_HPY"/>
    <property type="match status" value="1"/>
</dbReference>
<evidence type="ECO:0000256" key="11">
    <source>
        <dbReference type="ARBA" id="ARBA00022989"/>
    </source>
</evidence>
<evidence type="ECO:0000256" key="7">
    <source>
        <dbReference type="ARBA" id="ARBA00022692"/>
    </source>
</evidence>
<feature type="domain" description="ABC transmembrane type-1" evidence="15">
    <location>
        <begin position="88"/>
        <end position="277"/>
    </location>
</feature>
<dbReference type="PROSITE" id="PS00211">
    <property type="entry name" value="ABC_TRANSPORTER_1"/>
    <property type="match status" value="1"/>
</dbReference>
<dbReference type="PROSITE" id="PS50928">
    <property type="entry name" value="ABC_TM1"/>
    <property type="match status" value="1"/>
</dbReference>
<evidence type="ECO:0000256" key="3">
    <source>
        <dbReference type="ARBA" id="ARBA00005417"/>
    </source>
</evidence>
<comment type="subcellular location">
    <subcellularLocation>
        <location evidence="13">Cell membrane</location>
        <topology evidence="13">Multi-pass membrane protein</topology>
    </subcellularLocation>
    <subcellularLocation>
        <location evidence="2">Cell membrane</location>
        <topology evidence="2">Peripheral membrane protein</topology>
    </subcellularLocation>
    <subcellularLocation>
        <location evidence="1">Membrane</location>
        <topology evidence="1">Multi-pass membrane protein</topology>
    </subcellularLocation>
</comment>
<evidence type="ECO:0000256" key="2">
    <source>
        <dbReference type="ARBA" id="ARBA00004202"/>
    </source>
</evidence>
<dbReference type="InterPro" id="IPR017871">
    <property type="entry name" value="ABC_transporter-like_CS"/>
</dbReference>
<feature type="transmembrane region" description="Helical" evidence="13">
    <location>
        <begin position="153"/>
        <end position="170"/>
    </location>
</feature>
<dbReference type="PANTHER" id="PTHR43297">
    <property type="entry name" value="OLIGOPEPTIDE TRANSPORT ATP-BINDING PROTEIN APPD"/>
    <property type="match status" value="1"/>
</dbReference>
<evidence type="ECO:0000259" key="15">
    <source>
        <dbReference type="PROSITE" id="PS50928"/>
    </source>
</evidence>
<dbReference type="SUPFAM" id="SSF52540">
    <property type="entry name" value="P-loop containing nucleoside triphosphate hydrolases"/>
    <property type="match status" value="1"/>
</dbReference>
<evidence type="ECO:0000256" key="10">
    <source>
        <dbReference type="ARBA" id="ARBA00022967"/>
    </source>
</evidence>
<keyword evidence="12 13" id="KW-0472">Membrane</keyword>
<keyword evidence="8" id="KW-0547">Nucleotide-binding</keyword>
<evidence type="ECO:0000256" key="5">
    <source>
        <dbReference type="ARBA" id="ARBA00022475"/>
    </source>
</evidence>
<dbReference type="PANTHER" id="PTHR43297:SF14">
    <property type="entry name" value="ATPASE AAA-TYPE CORE DOMAIN-CONTAINING PROTEIN"/>
    <property type="match status" value="1"/>
</dbReference>
<evidence type="ECO:0000256" key="8">
    <source>
        <dbReference type="ARBA" id="ARBA00022741"/>
    </source>
</evidence>
<gene>
    <name evidence="16" type="ORF">JOE66_003313</name>
</gene>
<dbReference type="InterPro" id="IPR050388">
    <property type="entry name" value="ABC_Ni/Peptide_Import"/>
</dbReference>
<name>A0ABS2L9I8_9MICO</name>
<protein>
    <submittedName>
        <fullName evidence="16">Peptide/nickel transport system permease protein</fullName>
    </submittedName>
</protein>
<dbReference type="Pfam" id="PF00528">
    <property type="entry name" value="BPD_transp_1"/>
    <property type="match status" value="1"/>
</dbReference>
<keyword evidence="9" id="KW-0067">ATP-binding</keyword>
<dbReference type="InterPro" id="IPR027417">
    <property type="entry name" value="P-loop_NTPase"/>
</dbReference>
<evidence type="ECO:0000256" key="1">
    <source>
        <dbReference type="ARBA" id="ARBA00004141"/>
    </source>
</evidence>
<dbReference type="EMBL" id="JAFBBU010000001">
    <property type="protein sequence ID" value="MBM7473679.1"/>
    <property type="molecule type" value="Genomic_DNA"/>
</dbReference>
<dbReference type="Proteomes" id="UP000776164">
    <property type="component" value="Unassembled WGS sequence"/>
</dbReference>
<keyword evidence="5" id="KW-1003">Cell membrane</keyword>
<proteinExistence type="inferred from homology"/>
<dbReference type="Gene3D" id="1.10.3720.10">
    <property type="entry name" value="MetI-like"/>
    <property type="match status" value="1"/>
</dbReference>
<dbReference type="CDD" id="cd06261">
    <property type="entry name" value="TM_PBP2"/>
    <property type="match status" value="1"/>
</dbReference>
<feature type="transmembrane region" description="Helical" evidence="13">
    <location>
        <begin position="92"/>
        <end position="117"/>
    </location>
</feature>
<comment type="caution">
    <text evidence="16">The sequence shown here is derived from an EMBL/GenBank/DDBJ whole genome shotgun (WGS) entry which is preliminary data.</text>
</comment>
<keyword evidence="6" id="KW-0997">Cell inner membrane</keyword>
<comment type="similarity">
    <text evidence="13">Belongs to the binding-protein-dependent transport system permease family.</text>
</comment>
<feature type="domain" description="ABC transporter" evidence="14">
    <location>
        <begin position="314"/>
        <end position="564"/>
    </location>
</feature>
<keyword evidence="17" id="KW-1185">Reference proteome</keyword>
<organism evidence="16 17">
    <name type="scientific">Subtercola frigoramans</name>
    <dbReference type="NCBI Taxonomy" id="120298"/>
    <lineage>
        <taxon>Bacteria</taxon>
        <taxon>Bacillati</taxon>
        <taxon>Actinomycetota</taxon>
        <taxon>Actinomycetes</taxon>
        <taxon>Micrococcales</taxon>
        <taxon>Microbacteriaceae</taxon>
        <taxon>Subtercola</taxon>
    </lineage>
</organism>
<dbReference type="Pfam" id="PF00005">
    <property type="entry name" value="ABC_tran"/>
    <property type="match status" value="1"/>
</dbReference>
<comment type="similarity">
    <text evidence="3">Belongs to the ABC transporter superfamily.</text>
</comment>
<dbReference type="CDD" id="cd03257">
    <property type="entry name" value="ABC_NikE_OppD_transporters"/>
    <property type="match status" value="1"/>
</dbReference>
<feature type="transmembrane region" description="Helical" evidence="13">
    <location>
        <begin position="254"/>
        <end position="276"/>
    </location>
</feature>
<keyword evidence="7 13" id="KW-0812">Transmembrane</keyword>
<sequence>MTVPTAAVPAAPSASRLKLPHGGRAVLAACAVLWLAIVILACSLAGWLAPHDAYRQDLTEVFAGPSANNLLGTDSVGRDVLSRLMFGGTTSLIGVASAVIIFLLVGVVGGLIAGYFGNIADRSVSAVNMIIHSTPSFIVLFVVLSVFRDNTYIAMAVFGFVASPTMFFLIRGATLAVRNELFIDAAKVSGLAPFYIIFQHILPRVRGLIIVQAAVFAALALVIESALSFLGFGAQPPEPTWGGMVSEAARQITLNPFVLYAAGGVIALTSFSLGILGDTLRDRMASNWAVTKLTRDPRKPRPETVQKVPTGALLSVTNLSVGYRSGAEIVPIVKDVSFTIGKGEIVGLVGESGSGKTTVAFGVLGVIGEGVAITDGAVVFAGTDLVGLSGRQLAEFRGRRVAYVAQEPMVALDPNYRIAAQLGEVIRRNDGLTGAAIKTRMLELLRQVELPDPEAVSRKYAHELSGGMAQRVSIAMALAGRPELLVADEPTTALDVTVQAGILGLLIRLRDEIGMSVLIITHDWGVVADVCDRVVVMYKGEIVEQADAETIFANPSHPYTRALLVSNPHGAEPGVDLPVVTGVFSTPSQGRENELEEARA</sequence>
<dbReference type="InterPro" id="IPR003593">
    <property type="entry name" value="AAA+_ATPase"/>
</dbReference>
<evidence type="ECO:0000313" key="16">
    <source>
        <dbReference type="EMBL" id="MBM7473679.1"/>
    </source>
</evidence>
<keyword evidence="11 13" id="KW-1133">Transmembrane helix</keyword>
<reference evidence="16 17" key="1">
    <citation type="submission" date="2021-01" db="EMBL/GenBank/DDBJ databases">
        <title>Sequencing the genomes of 1000 actinobacteria strains.</title>
        <authorList>
            <person name="Klenk H.-P."/>
        </authorList>
    </citation>
    <scope>NUCLEOTIDE SEQUENCE [LARGE SCALE GENOMIC DNA]</scope>
    <source>
        <strain evidence="16 17">DSM 13057</strain>
    </source>
</reference>
<evidence type="ECO:0000256" key="6">
    <source>
        <dbReference type="ARBA" id="ARBA00022519"/>
    </source>
</evidence>
<evidence type="ECO:0000256" key="9">
    <source>
        <dbReference type="ARBA" id="ARBA00022840"/>
    </source>
</evidence>
<feature type="transmembrane region" description="Helical" evidence="13">
    <location>
        <begin position="129"/>
        <end position="147"/>
    </location>
</feature>
<dbReference type="InterPro" id="IPR003439">
    <property type="entry name" value="ABC_transporter-like_ATP-bd"/>
</dbReference>
<dbReference type="InterPro" id="IPR013563">
    <property type="entry name" value="Oligopep_ABC_C"/>
</dbReference>
<dbReference type="InterPro" id="IPR000515">
    <property type="entry name" value="MetI-like"/>
</dbReference>
<accession>A0ABS2L9I8</accession>
<feature type="transmembrane region" description="Helical" evidence="13">
    <location>
        <begin position="25"/>
        <end position="49"/>
    </location>
</feature>
<evidence type="ECO:0000256" key="13">
    <source>
        <dbReference type="RuleBase" id="RU363032"/>
    </source>
</evidence>
<keyword evidence="10" id="KW-1278">Translocase</keyword>
<dbReference type="InterPro" id="IPR035906">
    <property type="entry name" value="MetI-like_sf"/>
</dbReference>
<dbReference type="RefSeq" id="WP_205111314.1">
    <property type="nucleotide sequence ID" value="NZ_BAAAHT010000001.1"/>
</dbReference>
<dbReference type="PROSITE" id="PS50893">
    <property type="entry name" value="ABC_TRANSPORTER_2"/>
    <property type="match status" value="1"/>
</dbReference>
<feature type="transmembrane region" description="Helical" evidence="13">
    <location>
        <begin position="208"/>
        <end position="234"/>
    </location>
</feature>
<dbReference type="Gene3D" id="3.40.50.300">
    <property type="entry name" value="P-loop containing nucleotide triphosphate hydrolases"/>
    <property type="match status" value="1"/>
</dbReference>
<keyword evidence="4 13" id="KW-0813">Transport</keyword>
<dbReference type="SMART" id="SM00382">
    <property type="entry name" value="AAA"/>
    <property type="match status" value="1"/>
</dbReference>
<evidence type="ECO:0000256" key="12">
    <source>
        <dbReference type="ARBA" id="ARBA00023136"/>
    </source>
</evidence>
<evidence type="ECO:0000256" key="4">
    <source>
        <dbReference type="ARBA" id="ARBA00022448"/>
    </source>
</evidence>
<evidence type="ECO:0000259" key="14">
    <source>
        <dbReference type="PROSITE" id="PS50893"/>
    </source>
</evidence>